<evidence type="ECO:0000313" key="16">
    <source>
        <dbReference type="EMBL" id="CAI9766096.1"/>
    </source>
</evidence>
<keyword evidence="7" id="KW-0509">mRNA transport</keyword>
<dbReference type="GO" id="GO:0035145">
    <property type="term" value="C:exon-exon junction complex"/>
    <property type="evidence" value="ECO:0007669"/>
    <property type="project" value="InterPro"/>
</dbReference>
<feature type="compositionally biased region" description="Polar residues" evidence="13">
    <location>
        <begin position="313"/>
        <end position="330"/>
    </location>
</feature>
<evidence type="ECO:0000256" key="1">
    <source>
        <dbReference type="ARBA" id="ARBA00004123"/>
    </source>
</evidence>
<evidence type="ECO:0000256" key="10">
    <source>
        <dbReference type="ARBA" id="ARBA00023161"/>
    </source>
</evidence>
<feature type="region of interest" description="Disordered" evidence="13">
    <location>
        <begin position="621"/>
        <end position="662"/>
    </location>
</feature>
<feature type="compositionally biased region" description="Polar residues" evidence="13">
    <location>
        <begin position="260"/>
        <end position="277"/>
    </location>
</feature>
<dbReference type="GO" id="GO:0000184">
    <property type="term" value="P:nuclear-transcribed mRNA catabolic process, nonsense-mediated decay"/>
    <property type="evidence" value="ECO:0007669"/>
    <property type="project" value="UniProtKB-KW"/>
</dbReference>
<comment type="similarity">
    <text evidence="3">Belongs to the CASC3 family.</text>
</comment>
<keyword evidence="6" id="KW-0507">mRNA processing</keyword>
<dbReference type="GO" id="GO:0008380">
    <property type="term" value="P:RNA splicing"/>
    <property type="evidence" value="ECO:0007669"/>
    <property type="project" value="UniProtKB-KW"/>
</dbReference>
<dbReference type="AlphaFoldDB" id="A0AAD1ZAA4"/>
<dbReference type="GO" id="GO:0051028">
    <property type="term" value="P:mRNA transport"/>
    <property type="evidence" value="ECO:0007669"/>
    <property type="project" value="UniProtKB-KW"/>
</dbReference>
<comment type="subcellular location">
    <subcellularLocation>
        <location evidence="2">Cytoplasm</location>
    </subcellularLocation>
    <subcellularLocation>
        <location evidence="1">Nucleus</location>
    </subcellularLocation>
</comment>
<evidence type="ECO:0000259" key="15">
    <source>
        <dbReference type="SMART" id="SM01044"/>
    </source>
</evidence>
<feature type="compositionally biased region" description="Low complexity" evidence="13">
    <location>
        <begin position="231"/>
        <end position="243"/>
    </location>
</feature>
<feature type="compositionally biased region" description="Low complexity" evidence="13">
    <location>
        <begin position="621"/>
        <end position="634"/>
    </location>
</feature>
<evidence type="ECO:0000256" key="9">
    <source>
        <dbReference type="ARBA" id="ARBA00022884"/>
    </source>
</evidence>
<accession>A0AAD1ZAA4</accession>
<feature type="compositionally biased region" description="Acidic residues" evidence="13">
    <location>
        <begin position="27"/>
        <end position="38"/>
    </location>
</feature>
<evidence type="ECO:0000256" key="3">
    <source>
        <dbReference type="ARBA" id="ARBA00009548"/>
    </source>
</evidence>
<evidence type="ECO:0000313" key="17">
    <source>
        <dbReference type="Proteomes" id="UP000834106"/>
    </source>
</evidence>
<feature type="compositionally biased region" description="Basic and acidic residues" evidence="13">
    <location>
        <begin position="39"/>
        <end position="50"/>
    </location>
</feature>
<feature type="region of interest" description="Disordered" evidence="13">
    <location>
        <begin position="189"/>
        <end position="299"/>
    </location>
</feature>
<dbReference type="Pfam" id="PF09405">
    <property type="entry name" value="Btz"/>
    <property type="match status" value="1"/>
</dbReference>
<keyword evidence="14" id="KW-0472">Membrane</keyword>
<dbReference type="GO" id="GO:0005737">
    <property type="term" value="C:cytoplasm"/>
    <property type="evidence" value="ECO:0007669"/>
    <property type="project" value="UniProtKB-SubCell"/>
</dbReference>
<keyword evidence="14" id="KW-1133">Transmembrane helix</keyword>
<dbReference type="InterPro" id="IPR018545">
    <property type="entry name" value="Btz_dom"/>
</dbReference>
<proteinExistence type="inferred from homology"/>
<feature type="transmembrane region" description="Helical" evidence="14">
    <location>
        <begin position="679"/>
        <end position="706"/>
    </location>
</feature>
<name>A0AAD1ZAA4_9LAMI</name>
<keyword evidence="8" id="KW-0810">Translation regulation</keyword>
<evidence type="ECO:0000256" key="6">
    <source>
        <dbReference type="ARBA" id="ARBA00022664"/>
    </source>
</evidence>
<dbReference type="GO" id="GO:0006417">
    <property type="term" value="P:regulation of translation"/>
    <property type="evidence" value="ECO:0007669"/>
    <property type="project" value="UniProtKB-KW"/>
</dbReference>
<evidence type="ECO:0000256" key="7">
    <source>
        <dbReference type="ARBA" id="ARBA00022816"/>
    </source>
</evidence>
<dbReference type="PANTHER" id="PTHR46837">
    <property type="entry name" value="PROTEIN MLN51 HOMOLOG"/>
    <property type="match status" value="1"/>
</dbReference>
<keyword evidence="11" id="KW-0508">mRNA splicing</keyword>
<evidence type="ECO:0000256" key="2">
    <source>
        <dbReference type="ARBA" id="ARBA00004496"/>
    </source>
</evidence>
<evidence type="ECO:0000256" key="8">
    <source>
        <dbReference type="ARBA" id="ARBA00022845"/>
    </source>
</evidence>
<feature type="region of interest" description="Disordered" evidence="13">
    <location>
        <begin position="313"/>
        <end position="347"/>
    </location>
</feature>
<keyword evidence="10" id="KW-0866">Nonsense-mediated mRNA decay</keyword>
<protein>
    <recommendedName>
        <fullName evidence="15">Btz domain-containing protein</fullName>
    </recommendedName>
</protein>
<evidence type="ECO:0000256" key="13">
    <source>
        <dbReference type="SAM" id="MobiDB-lite"/>
    </source>
</evidence>
<organism evidence="16 17">
    <name type="scientific">Fraxinus pennsylvanica</name>
    <dbReference type="NCBI Taxonomy" id="56036"/>
    <lineage>
        <taxon>Eukaryota</taxon>
        <taxon>Viridiplantae</taxon>
        <taxon>Streptophyta</taxon>
        <taxon>Embryophyta</taxon>
        <taxon>Tracheophyta</taxon>
        <taxon>Spermatophyta</taxon>
        <taxon>Magnoliopsida</taxon>
        <taxon>eudicotyledons</taxon>
        <taxon>Gunneridae</taxon>
        <taxon>Pentapetalae</taxon>
        <taxon>asterids</taxon>
        <taxon>lamiids</taxon>
        <taxon>Lamiales</taxon>
        <taxon>Oleaceae</taxon>
        <taxon>Oleeae</taxon>
        <taxon>Fraxinus</taxon>
    </lineage>
</organism>
<feature type="compositionally biased region" description="Basic and acidic residues" evidence="13">
    <location>
        <begin position="189"/>
        <end position="202"/>
    </location>
</feature>
<feature type="compositionally biased region" description="Acidic residues" evidence="13">
    <location>
        <begin position="1"/>
        <end position="12"/>
    </location>
</feature>
<dbReference type="GO" id="GO:0003729">
    <property type="term" value="F:mRNA binding"/>
    <property type="evidence" value="ECO:0007669"/>
    <property type="project" value="InterPro"/>
</dbReference>
<dbReference type="SMART" id="SM01044">
    <property type="entry name" value="Btz"/>
    <property type="match status" value="1"/>
</dbReference>
<feature type="region of interest" description="Disordered" evidence="13">
    <location>
        <begin position="401"/>
        <end position="420"/>
    </location>
</feature>
<keyword evidence="17" id="KW-1185">Reference proteome</keyword>
<keyword evidence="4" id="KW-0813">Transport</keyword>
<feature type="compositionally biased region" description="Basic and acidic residues" evidence="13">
    <location>
        <begin position="215"/>
        <end position="227"/>
    </location>
</feature>
<feature type="compositionally biased region" description="Acidic residues" evidence="13">
    <location>
        <begin position="65"/>
        <end position="79"/>
    </location>
</feature>
<evidence type="ECO:0000256" key="11">
    <source>
        <dbReference type="ARBA" id="ARBA00023187"/>
    </source>
</evidence>
<evidence type="ECO:0000256" key="5">
    <source>
        <dbReference type="ARBA" id="ARBA00022490"/>
    </source>
</evidence>
<keyword evidence="14" id="KW-0812">Transmembrane</keyword>
<keyword evidence="12" id="KW-0539">Nucleus</keyword>
<keyword evidence="9" id="KW-0694">RNA-binding</keyword>
<keyword evidence="5" id="KW-0963">Cytoplasm</keyword>
<feature type="compositionally biased region" description="Basic and acidic residues" evidence="13">
    <location>
        <begin position="105"/>
        <end position="139"/>
    </location>
</feature>
<evidence type="ECO:0000256" key="12">
    <source>
        <dbReference type="ARBA" id="ARBA00023242"/>
    </source>
</evidence>
<dbReference type="PANTHER" id="PTHR46837:SF5">
    <property type="entry name" value="PROTEIN MLN51 HOMOLOG"/>
    <property type="match status" value="1"/>
</dbReference>
<feature type="domain" description="Btz" evidence="15">
    <location>
        <begin position="97"/>
        <end position="214"/>
    </location>
</feature>
<evidence type="ECO:0000256" key="14">
    <source>
        <dbReference type="SAM" id="Phobius"/>
    </source>
</evidence>
<dbReference type="InterPro" id="IPR044796">
    <property type="entry name" value="MLN51_plant"/>
</dbReference>
<gene>
    <name evidence="16" type="ORF">FPE_LOCUS13526</name>
</gene>
<reference evidence="16" key="1">
    <citation type="submission" date="2023-05" db="EMBL/GenBank/DDBJ databases">
        <authorList>
            <person name="Huff M."/>
        </authorList>
    </citation>
    <scope>NUCLEOTIDE SEQUENCE</scope>
</reference>
<dbReference type="GO" id="GO:0006397">
    <property type="term" value="P:mRNA processing"/>
    <property type="evidence" value="ECO:0007669"/>
    <property type="project" value="UniProtKB-KW"/>
</dbReference>
<dbReference type="Proteomes" id="UP000834106">
    <property type="component" value="Chromosome 8"/>
</dbReference>
<dbReference type="EMBL" id="OU503043">
    <property type="protein sequence ID" value="CAI9766096.1"/>
    <property type="molecule type" value="Genomic_DNA"/>
</dbReference>
<evidence type="ECO:0000256" key="4">
    <source>
        <dbReference type="ARBA" id="ARBA00022448"/>
    </source>
</evidence>
<feature type="region of interest" description="Disordered" evidence="13">
    <location>
        <begin position="1"/>
        <end position="141"/>
    </location>
</feature>
<sequence length="728" mass="80012">MTEEEVEYESDPEEAKLSLKMRRREASDDEEKEEGEEEGERREKVVRPIESDGESEGQGAAAEYEKEEEEYVEEEEEEYERTGGGEVDEVAVEKVEEGNGVVEGGLKEEKRGVRNDVSELNDDSRIDDGQQEEQKKDLEPYAVPMAGAFYMHDDRFRENVGGRHRRTLGGRKLWDSRDERKWGHDKFEELTTHEWHYEEHRKTSGGRSRGRGRNRGSDRGYARENRPRVYSNNNNQNSDNNQNIAVKGFRGQGPRRYQPSFKNSNEVPLSRNKQSVKSVEKPSRVNSGRTRALIPSVESDAFPHRKQMFASNLSTASPPFYPSGSSTEDTSLPHKRDVQASTSNQNIQPSIADKSFTFAQSSEMLRGKNIVDSIGMDTLYIDDTVSADNALSALQMLPSCSSSFNTTQPKQSRSQGRGMTSLTKMAYEPLSKNQFNRVPPATLLQTAQKNPGQSRGLSSAQASGQQFLQPLTSGSQASSPPKTAVPANSFETGEMEFLSDSSKSKTALIAKGKGSVKGGGRGSFLYDGVQVMGASGNMGSVHGDQNFPAFLPVMQFGGQHPGGGVGVPAVGMAYPGYVAQPQLGNSEMTWLPVLAGAAGAMGATYSPYLSVDGSYHTCPSGQTSSAVSTSSKETSTIKDSNDWNPTQRPEVANDDFGQKQKNPRRQINSTFCSQNICRLLGIVEFLSCSFGAASLWALCVLLFLIWRALGCHIIWDNLGICEMPDHAA</sequence>